<dbReference type="AlphaFoldDB" id="A0AAV9CHK4"/>
<evidence type="ECO:0000313" key="1">
    <source>
        <dbReference type="EMBL" id="KAK1287703.1"/>
    </source>
</evidence>
<evidence type="ECO:0008006" key="3">
    <source>
        <dbReference type="Google" id="ProtNLM"/>
    </source>
</evidence>
<comment type="caution">
    <text evidence="1">The sequence shown here is derived from an EMBL/GenBank/DDBJ whole genome shotgun (WGS) entry which is preliminary data.</text>
</comment>
<reference evidence="1" key="1">
    <citation type="journal article" date="2023" name="Nat. Commun.">
        <title>Diploid and tetraploid genomes of Acorus and the evolution of monocots.</title>
        <authorList>
            <person name="Ma L."/>
            <person name="Liu K.W."/>
            <person name="Li Z."/>
            <person name="Hsiao Y.Y."/>
            <person name="Qi Y."/>
            <person name="Fu T."/>
            <person name="Tang G.D."/>
            <person name="Zhang D."/>
            <person name="Sun W.H."/>
            <person name="Liu D.K."/>
            <person name="Li Y."/>
            <person name="Chen G.Z."/>
            <person name="Liu X.D."/>
            <person name="Liao X.Y."/>
            <person name="Jiang Y.T."/>
            <person name="Yu X."/>
            <person name="Hao Y."/>
            <person name="Huang J."/>
            <person name="Zhao X.W."/>
            <person name="Ke S."/>
            <person name="Chen Y.Y."/>
            <person name="Wu W.L."/>
            <person name="Hsu J.L."/>
            <person name="Lin Y.F."/>
            <person name="Huang M.D."/>
            <person name="Li C.Y."/>
            <person name="Huang L."/>
            <person name="Wang Z.W."/>
            <person name="Zhao X."/>
            <person name="Zhong W.Y."/>
            <person name="Peng D.H."/>
            <person name="Ahmad S."/>
            <person name="Lan S."/>
            <person name="Zhang J.S."/>
            <person name="Tsai W.C."/>
            <person name="Van de Peer Y."/>
            <person name="Liu Z.J."/>
        </authorList>
    </citation>
    <scope>NUCLEOTIDE SEQUENCE</scope>
    <source>
        <strain evidence="1">CP</strain>
    </source>
</reference>
<proteinExistence type="predicted"/>
<protein>
    <recommendedName>
        <fullName evidence="3">RRM domain-containing protein</fullName>
    </recommendedName>
</protein>
<dbReference type="Proteomes" id="UP001180020">
    <property type="component" value="Unassembled WGS sequence"/>
</dbReference>
<accession>A0AAV9CHK4</accession>
<dbReference type="GO" id="GO:0003676">
    <property type="term" value="F:nucleic acid binding"/>
    <property type="evidence" value="ECO:0007669"/>
    <property type="project" value="InterPro"/>
</dbReference>
<reference evidence="1" key="2">
    <citation type="submission" date="2023-06" db="EMBL/GenBank/DDBJ databases">
        <authorList>
            <person name="Ma L."/>
            <person name="Liu K.-W."/>
            <person name="Li Z."/>
            <person name="Hsiao Y.-Y."/>
            <person name="Qi Y."/>
            <person name="Fu T."/>
            <person name="Tang G."/>
            <person name="Zhang D."/>
            <person name="Sun W.-H."/>
            <person name="Liu D.-K."/>
            <person name="Li Y."/>
            <person name="Chen G.-Z."/>
            <person name="Liu X.-D."/>
            <person name="Liao X.-Y."/>
            <person name="Jiang Y.-T."/>
            <person name="Yu X."/>
            <person name="Hao Y."/>
            <person name="Huang J."/>
            <person name="Zhao X.-W."/>
            <person name="Ke S."/>
            <person name="Chen Y.-Y."/>
            <person name="Wu W.-L."/>
            <person name="Hsu J.-L."/>
            <person name="Lin Y.-F."/>
            <person name="Huang M.-D."/>
            <person name="Li C.-Y."/>
            <person name="Huang L."/>
            <person name="Wang Z.-W."/>
            <person name="Zhao X."/>
            <person name="Zhong W.-Y."/>
            <person name="Peng D.-H."/>
            <person name="Ahmad S."/>
            <person name="Lan S."/>
            <person name="Zhang J.-S."/>
            <person name="Tsai W.-C."/>
            <person name="Van De Peer Y."/>
            <person name="Liu Z.-J."/>
        </authorList>
    </citation>
    <scope>NUCLEOTIDE SEQUENCE</scope>
    <source>
        <strain evidence="1">CP</strain>
        <tissue evidence="1">Leaves</tissue>
    </source>
</reference>
<gene>
    <name evidence="1" type="ORF">QJS10_CPB19g01924</name>
</gene>
<dbReference type="InterPro" id="IPR035979">
    <property type="entry name" value="RBD_domain_sf"/>
</dbReference>
<dbReference type="EMBL" id="JAUJYO010000019">
    <property type="protein sequence ID" value="KAK1287703.1"/>
    <property type="molecule type" value="Genomic_DNA"/>
</dbReference>
<dbReference type="SUPFAM" id="SSF54928">
    <property type="entry name" value="RNA-binding domain, RBD"/>
    <property type="match status" value="1"/>
</dbReference>
<keyword evidence="2" id="KW-1185">Reference proteome</keyword>
<name>A0AAV9CHK4_ACOCL</name>
<evidence type="ECO:0000313" key="2">
    <source>
        <dbReference type="Proteomes" id="UP001180020"/>
    </source>
</evidence>
<dbReference type="CDD" id="cd00590">
    <property type="entry name" value="RRM_SF"/>
    <property type="match status" value="1"/>
</dbReference>
<organism evidence="1 2">
    <name type="scientific">Acorus calamus</name>
    <name type="common">Sweet flag</name>
    <dbReference type="NCBI Taxonomy" id="4465"/>
    <lineage>
        <taxon>Eukaryota</taxon>
        <taxon>Viridiplantae</taxon>
        <taxon>Streptophyta</taxon>
        <taxon>Embryophyta</taxon>
        <taxon>Tracheophyta</taxon>
        <taxon>Spermatophyta</taxon>
        <taxon>Magnoliopsida</taxon>
        <taxon>Liliopsida</taxon>
        <taxon>Acoraceae</taxon>
        <taxon>Acorus</taxon>
    </lineage>
</organism>
<dbReference type="PANTHER" id="PTHR33527:SF14">
    <property type="entry name" value="OS07G0274300 PROTEIN"/>
    <property type="match status" value="1"/>
</dbReference>
<dbReference type="PANTHER" id="PTHR33527">
    <property type="entry name" value="OS07G0274300 PROTEIN"/>
    <property type="match status" value="1"/>
</dbReference>
<sequence>MSSSTTITNSLHDARRLFPRLVSNIARHSYRAIEIITLWFWLSHRFPESNLIRQILLMNDQNIESLAAEADLILNSLLPNPPPARNDNSDVPITSALLNMQTMNTQYFINNKESASQGMSTTMGGLRWMVFEDLLGQDQMGEAVAAVVANENLNWMVLMDLFWANVYNNNPLLGYPLLRMIINDDDEDDDDDDLTSECTLLVTFTRGSLFTEEELREFFTRYGGIEKVVIQETPATSSSLYARIVFHSPMVLYMVLGNSNMVELLIGGKRMWARRFKSAL</sequence>